<keyword evidence="3" id="KW-0378">Hydrolase</keyword>
<feature type="domain" description="PDEase" evidence="2">
    <location>
        <begin position="1"/>
        <end position="65"/>
    </location>
</feature>
<sequence length="232" mass="25782">RTITPMFDRRKHADFPKGQEGFLRFIIIPLYEEIAAVDTTDVVQTCCLQNAVANSERWRQLQSSPEEFEAIDAKHQAIICVLKDRLEWRVQKNIAPTQRLLRASCAENQVRGSGVFFPTPECSGGSGAPRASAPAEKRRESASASRDRDPGAADWKEETGNTAQALRERPPTEVAPQVDGEETCVSDGVHERNRQDEGGGSEEGRRKAAGGETEKQGDDRKDLLHFESRLTH</sequence>
<feature type="non-terminal residue" evidence="3">
    <location>
        <position position="1"/>
    </location>
</feature>
<gene>
    <name evidence="3" type="ORF">TGMAS_241880C</name>
</gene>
<organism evidence="3 4">
    <name type="scientific">Toxoplasma gondii MAS</name>
    <dbReference type="NCBI Taxonomy" id="943118"/>
    <lineage>
        <taxon>Eukaryota</taxon>
        <taxon>Sar</taxon>
        <taxon>Alveolata</taxon>
        <taxon>Apicomplexa</taxon>
        <taxon>Conoidasida</taxon>
        <taxon>Coccidia</taxon>
        <taxon>Eucoccidiorida</taxon>
        <taxon>Eimeriorina</taxon>
        <taxon>Sarcocystidae</taxon>
        <taxon>Toxoplasma</taxon>
    </lineage>
</organism>
<evidence type="ECO:0000313" key="3">
    <source>
        <dbReference type="EMBL" id="KFH01770.1"/>
    </source>
</evidence>
<dbReference type="PROSITE" id="PS51845">
    <property type="entry name" value="PDEASE_I_2"/>
    <property type="match status" value="1"/>
</dbReference>
<dbReference type="InterPro" id="IPR002073">
    <property type="entry name" value="PDEase_catalytic_dom"/>
</dbReference>
<dbReference type="VEuPathDB" id="ToxoDB:TGMAS_241880C"/>
<evidence type="ECO:0000313" key="4">
    <source>
        <dbReference type="Proteomes" id="UP000028821"/>
    </source>
</evidence>
<dbReference type="InterPro" id="IPR036971">
    <property type="entry name" value="PDEase_catalytic_dom_sf"/>
</dbReference>
<name>A0A086PN38_TOXGO</name>
<dbReference type="AlphaFoldDB" id="A0A086PN38"/>
<dbReference type="GO" id="GO:0004114">
    <property type="term" value="F:3',5'-cyclic-nucleotide phosphodiesterase activity"/>
    <property type="evidence" value="ECO:0007669"/>
    <property type="project" value="UniProtKB-EC"/>
</dbReference>
<reference evidence="3 4" key="1">
    <citation type="submission" date="2014-04" db="EMBL/GenBank/DDBJ databases">
        <authorList>
            <person name="Sibley D."/>
            <person name="Venepally P."/>
            <person name="Karamycheva S."/>
            <person name="Hadjithomas M."/>
            <person name="Khan A."/>
            <person name="Brunk B."/>
            <person name="Roos D."/>
            <person name="Caler E."/>
            <person name="Lorenzi H."/>
        </authorList>
    </citation>
    <scope>NUCLEOTIDE SEQUENCE [LARGE SCALE GENOMIC DNA]</scope>
    <source>
        <strain evidence="3 4">MAS</strain>
    </source>
</reference>
<feature type="compositionally biased region" description="Basic and acidic residues" evidence="1">
    <location>
        <begin position="135"/>
        <end position="159"/>
    </location>
</feature>
<evidence type="ECO:0000256" key="1">
    <source>
        <dbReference type="SAM" id="MobiDB-lite"/>
    </source>
</evidence>
<dbReference type="Gene3D" id="1.10.1300.10">
    <property type="entry name" value="3'5'-cyclic nucleotide phosphodiesterase, catalytic domain"/>
    <property type="match status" value="1"/>
</dbReference>
<dbReference type="EC" id="3.1.4.17" evidence="3"/>
<feature type="region of interest" description="Disordered" evidence="1">
    <location>
        <begin position="117"/>
        <end position="232"/>
    </location>
</feature>
<comment type="caution">
    <text evidence="3">The sequence shown here is derived from an EMBL/GenBank/DDBJ whole genome shotgun (WGS) entry which is preliminary data.</text>
</comment>
<dbReference type="Proteomes" id="UP000028821">
    <property type="component" value="Unassembled WGS sequence"/>
</dbReference>
<dbReference type="SUPFAM" id="SSF109604">
    <property type="entry name" value="HD-domain/PDEase-like"/>
    <property type="match status" value="1"/>
</dbReference>
<evidence type="ECO:0000259" key="2">
    <source>
        <dbReference type="PROSITE" id="PS51845"/>
    </source>
</evidence>
<proteinExistence type="predicted"/>
<protein>
    <submittedName>
        <fullName evidence="3">3'5'-cyclic nucleotide phosphodiesterase domain-containing protein</fullName>
        <ecNumber evidence="3">3.1.4.17</ecNumber>
    </submittedName>
</protein>
<dbReference type="GO" id="GO:0007165">
    <property type="term" value="P:signal transduction"/>
    <property type="evidence" value="ECO:0007669"/>
    <property type="project" value="InterPro"/>
</dbReference>
<feature type="compositionally biased region" description="Basic and acidic residues" evidence="1">
    <location>
        <begin position="188"/>
        <end position="206"/>
    </location>
</feature>
<dbReference type="EMBL" id="AEXC02002868">
    <property type="protein sequence ID" value="KFH01770.1"/>
    <property type="molecule type" value="Genomic_DNA"/>
</dbReference>
<feature type="compositionally biased region" description="Basic and acidic residues" evidence="1">
    <location>
        <begin position="212"/>
        <end position="232"/>
    </location>
</feature>
<accession>A0A086PN38</accession>